<dbReference type="PROSITE" id="PS50109">
    <property type="entry name" value="HIS_KIN"/>
    <property type="match status" value="1"/>
</dbReference>
<evidence type="ECO:0000256" key="1">
    <source>
        <dbReference type="ARBA" id="ARBA00000085"/>
    </source>
</evidence>
<feature type="domain" description="Histidine kinase" evidence="15">
    <location>
        <begin position="222"/>
        <end position="443"/>
    </location>
</feature>
<dbReference type="InterPro" id="IPR003594">
    <property type="entry name" value="HATPase_dom"/>
</dbReference>
<dbReference type="PRINTS" id="PR00344">
    <property type="entry name" value="BCTRLSENSOR"/>
</dbReference>
<evidence type="ECO:0000256" key="13">
    <source>
        <dbReference type="ARBA" id="ARBA00023136"/>
    </source>
</evidence>
<dbReference type="GO" id="GO:0000155">
    <property type="term" value="F:phosphorelay sensor kinase activity"/>
    <property type="evidence" value="ECO:0007669"/>
    <property type="project" value="InterPro"/>
</dbReference>
<dbReference type="InterPro" id="IPR004358">
    <property type="entry name" value="Sig_transdc_His_kin-like_C"/>
</dbReference>
<dbReference type="InterPro" id="IPR036890">
    <property type="entry name" value="HATPase_C_sf"/>
</dbReference>
<dbReference type="PANTHER" id="PTHR45528">
    <property type="entry name" value="SENSOR HISTIDINE KINASE CPXA"/>
    <property type="match status" value="1"/>
</dbReference>
<evidence type="ECO:0000313" key="18">
    <source>
        <dbReference type="Proteomes" id="UP000271031"/>
    </source>
</evidence>
<gene>
    <name evidence="17" type="ORF">EDM56_30415</name>
</gene>
<keyword evidence="4" id="KW-1003">Cell membrane</keyword>
<dbReference type="SUPFAM" id="SSF55874">
    <property type="entry name" value="ATPase domain of HSP90 chaperone/DNA topoisomerase II/histidine kinase"/>
    <property type="match status" value="1"/>
</dbReference>
<dbReference type="EC" id="2.7.13.3" evidence="3"/>
<dbReference type="RefSeq" id="WP_122921683.1">
    <property type="nucleotide sequence ID" value="NZ_RHHQ01000033.1"/>
</dbReference>
<keyword evidence="10" id="KW-0067">ATP-binding</keyword>
<dbReference type="InterPro" id="IPR050398">
    <property type="entry name" value="HssS/ArlS-like"/>
</dbReference>
<keyword evidence="8" id="KW-0547">Nucleotide-binding</keyword>
<keyword evidence="18" id="KW-1185">Reference proteome</keyword>
<dbReference type="PANTHER" id="PTHR45528:SF1">
    <property type="entry name" value="SENSOR HISTIDINE KINASE CPXA"/>
    <property type="match status" value="1"/>
</dbReference>
<sequence>MKALRIRVWMTIGMLIVLLLPRLIYEIPNIFDRYVLENSNHSKQQAALQAVIQKVSNTKVTDWHDPVWQASLGKMTASSQVGVVLLDSLDREIYHSISSEANTASAYRQISIVEHGKILGNALFYAPEKKSGLATVLALIAGLSAILFIGWQMGRVVVKPLEAMRVAARRIASGDLDFHLPQSTVLEVADVRSAFEAMGKGLRESLLRQSEMEEERRFFISSIAHDLRTPLFVLRGSIMRLERSVADTPGNAAKYVAICTKKADQLERLVSDLFSYSRMAYMEQILHPEPVNIGELFSDIVADYIPVAKEKGTELMYEAPAPAGCRNLQGDAHLLSRAISNLLDNAIRHTPAGGTITVRLHEEPSRIVFTIEDTGPGIPEDLLPHIFKAFYRGDDSRNPENGGTGLGLTIARRILRGHNGDLIASNGSRTGGAVFTGWIGSENS</sequence>
<dbReference type="SMART" id="SM00388">
    <property type="entry name" value="HisKA"/>
    <property type="match status" value="1"/>
</dbReference>
<evidence type="ECO:0000256" key="3">
    <source>
        <dbReference type="ARBA" id="ARBA00012438"/>
    </source>
</evidence>
<keyword evidence="5" id="KW-0597">Phosphoprotein</keyword>
<dbReference type="AlphaFoldDB" id="A0A3M8CS38"/>
<evidence type="ECO:0000256" key="9">
    <source>
        <dbReference type="ARBA" id="ARBA00022777"/>
    </source>
</evidence>
<name>A0A3M8CS38_9BACL</name>
<evidence type="ECO:0000256" key="11">
    <source>
        <dbReference type="ARBA" id="ARBA00022989"/>
    </source>
</evidence>
<dbReference type="Gene3D" id="6.10.340.10">
    <property type="match status" value="1"/>
</dbReference>
<organism evidence="17 18">
    <name type="scientific">Brevibacillus fluminis</name>
    <dbReference type="NCBI Taxonomy" id="511487"/>
    <lineage>
        <taxon>Bacteria</taxon>
        <taxon>Bacillati</taxon>
        <taxon>Bacillota</taxon>
        <taxon>Bacilli</taxon>
        <taxon>Bacillales</taxon>
        <taxon>Paenibacillaceae</taxon>
        <taxon>Brevibacillus</taxon>
    </lineage>
</organism>
<dbReference type="PROSITE" id="PS50885">
    <property type="entry name" value="HAMP"/>
    <property type="match status" value="1"/>
</dbReference>
<dbReference type="Pfam" id="PF02518">
    <property type="entry name" value="HATPase_c"/>
    <property type="match status" value="1"/>
</dbReference>
<dbReference type="CDD" id="cd00082">
    <property type="entry name" value="HisKA"/>
    <property type="match status" value="1"/>
</dbReference>
<dbReference type="Pfam" id="PF00512">
    <property type="entry name" value="HisKA"/>
    <property type="match status" value="1"/>
</dbReference>
<evidence type="ECO:0000256" key="8">
    <source>
        <dbReference type="ARBA" id="ARBA00022741"/>
    </source>
</evidence>
<evidence type="ECO:0000256" key="6">
    <source>
        <dbReference type="ARBA" id="ARBA00022679"/>
    </source>
</evidence>
<evidence type="ECO:0000256" key="12">
    <source>
        <dbReference type="ARBA" id="ARBA00023012"/>
    </source>
</evidence>
<evidence type="ECO:0000256" key="4">
    <source>
        <dbReference type="ARBA" id="ARBA00022475"/>
    </source>
</evidence>
<dbReference type="CDD" id="cd06225">
    <property type="entry name" value="HAMP"/>
    <property type="match status" value="1"/>
</dbReference>
<dbReference type="OrthoDB" id="335833at2"/>
<evidence type="ECO:0000256" key="7">
    <source>
        <dbReference type="ARBA" id="ARBA00022692"/>
    </source>
</evidence>
<comment type="catalytic activity">
    <reaction evidence="1">
        <text>ATP + protein L-histidine = ADP + protein N-phospho-L-histidine.</text>
        <dbReference type="EC" id="2.7.13.3"/>
    </reaction>
</comment>
<feature type="domain" description="HAMP" evidence="16">
    <location>
        <begin position="155"/>
        <end position="207"/>
    </location>
</feature>
<dbReference type="Proteomes" id="UP000271031">
    <property type="component" value="Unassembled WGS sequence"/>
</dbReference>
<evidence type="ECO:0000313" key="17">
    <source>
        <dbReference type="EMBL" id="RNB78514.1"/>
    </source>
</evidence>
<evidence type="ECO:0000259" key="15">
    <source>
        <dbReference type="PROSITE" id="PS50109"/>
    </source>
</evidence>
<dbReference type="SMART" id="SM00304">
    <property type="entry name" value="HAMP"/>
    <property type="match status" value="1"/>
</dbReference>
<dbReference type="Gene3D" id="3.30.565.10">
    <property type="entry name" value="Histidine kinase-like ATPase, C-terminal domain"/>
    <property type="match status" value="1"/>
</dbReference>
<dbReference type="SUPFAM" id="SSF47384">
    <property type="entry name" value="Homodimeric domain of signal transducing histidine kinase"/>
    <property type="match status" value="1"/>
</dbReference>
<evidence type="ECO:0000256" key="5">
    <source>
        <dbReference type="ARBA" id="ARBA00022553"/>
    </source>
</evidence>
<dbReference type="InterPro" id="IPR003660">
    <property type="entry name" value="HAMP_dom"/>
</dbReference>
<keyword evidence="9 17" id="KW-0418">Kinase</keyword>
<keyword evidence="12" id="KW-0902">Two-component regulatory system</keyword>
<dbReference type="SUPFAM" id="SSF158472">
    <property type="entry name" value="HAMP domain-like"/>
    <property type="match status" value="1"/>
</dbReference>
<keyword evidence="7 14" id="KW-0812">Transmembrane</keyword>
<keyword evidence="6" id="KW-0808">Transferase</keyword>
<dbReference type="InterPro" id="IPR003661">
    <property type="entry name" value="HisK_dim/P_dom"/>
</dbReference>
<comment type="caution">
    <text evidence="17">The sequence shown here is derived from an EMBL/GenBank/DDBJ whole genome shotgun (WGS) entry which is preliminary data.</text>
</comment>
<dbReference type="GO" id="GO:0005524">
    <property type="term" value="F:ATP binding"/>
    <property type="evidence" value="ECO:0007669"/>
    <property type="project" value="UniProtKB-KW"/>
</dbReference>
<feature type="transmembrane region" description="Helical" evidence="14">
    <location>
        <begin position="133"/>
        <end position="151"/>
    </location>
</feature>
<dbReference type="SMART" id="SM00387">
    <property type="entry name" value="HATPase_c"/>
    <property type="match status" value="1"/>
</dbReference>
<evidence type="ECO:0000256" key="14">
    <source>
        <dbReference type="SAM" id="Phobius"/>
    </source>
</evidence>
<proteinExistence type="predicted"/>
<dbReference type="Pfam" id="PF00672">
    <property type="entry name" value="HAMP"/>
    <property type="match status" value="1"/>
</dbReference>
<protein>
    <recommendedName>
        <fullName evidence="3">histidine kinase</fullName>
        <ecNumber evidence="3">2.7.13.3</ecNumber>
    </recommendedName>
</protein>
<dbReference type="Gene3D" id="1.10.287.130">
    <property type="match status" value="1"/>
</dbReference>
<evidence type="ECO:0000256" key="10">
    <source>
        <dbReference type="ARBA" id="ARBA00022840"/>
    </source>
</evidence>
<dbReference type="FunFam" id="3.30.565.10:FF:000006">
    <property type="entry name" value="Sensor histidine kinase WalK"/>
    <property type="match status" value="1"/>
</dbReference>
<dbReference type="InterPro" id="IPR036097">
    <property type="entry name" value="HisK_dim/P_sf"/>
</dbReference>
<accession>A0A3M8CS38</accession>
<keyword evidence="13 14" id="KW-0472">Membrane</keyword>
<reference evidence="17 18" key="1">
    <citation type="submission" date="2018-10" db="EMBL/GenBank/DDBJ databases">
        <title>Phylogenomics of Brevibacillus.</title>
        <authorList>
            <person name="Dunlap C."/>
        </authorList>
    </citation>
    <scope>NUCLEOTIDE SEQUENCE [LARGE SCALE GENOMIC DNA]</scope>
    <source>
        <strain evidence="17 18">JCM 15716</strain>
    </source>
</reference>
<evidence type="ECO:0000256" key="2">
    <source>
        <dbReference type="ARBA" id="ARBA00004651"/>
    </source>
</evidence>
<dbReference type="CDD" id="cd00075">
    <property type="entry name" value="HATPase"/>
    <property type="match status" value="1"/>
</dbReference>
<dbReference type="GO" id="GO:0005886">
    <property type="term" value="C:plasma membrane"/>
    <property type="evidence" value="ECO:0007669"/>
    <property type="project" value="UniProtKB-SubCell"/>
</dbReference>
<keyword evidence="11 14" id="KW-1133">Transmembrane helix</keyword>
<dbReference type="InterPro" id="IPR005467">
    <property type="entry name" value="His_kinase_dom"/>
</dbReference>
<dbReference type="EMBL" id="RHHQ01000033">
    <property type="protein sequence ID" value="RNB78514.1"/>
    <property type="molecule type" value="Genomic_DNA"/>
</dbReference>
<comment type="subcellular location">
    <subcellularLocation>
        <location evidence="2">Cell membrane</location>
        <topology evidence="2">Multi-pass membrane protein</topology>
    </subcellularLocation>
</comment>
<evidence type="ECO:0000259" key="16">
    <source>
        <dbReference type="PROSITE" id="PS50885"/>
    </source>
</evidence>